<dbReference type="InterPro" id="IPR047122">
    <property type="entry name" value="Trans-enoyl_RdTase-like"/>
</dbReference>
<evidence type="ECO:0000256" key="1">
    <source>
        <dbReference type="SAM" id="MobiDB-lite"/>
    </source>
</evidence>
<proteinExistence type="predicted"/>
<dbReference type="PANTHER" id="PTHR45348">
    <property type="entry name" value="HYPOTHETICAL OXIDOREDUCTASE (EUROFUNG)"/>
    <property type="match status" value="1"/>
</dbReference>
<organism evidence="4">
    <name type="scientific">Spathaspora passalidarum (strain NRRL Y-27907 / 11-Y1)</name>
    <dbReference type="NCBI Taxonomy" id="619300"/>
    <lineage>
        <taxon>Eukaryota</taxon>
        <taxon>Fungi</taxon>
        <taxon>Dikarya</taxon>
        <taxon>Ascomycota</taxon>
        <taxon>Saccharomycotina</taxon>
        <taxon>Pichiomycetes</taxon>
        <taxon>Debaryomycetaceae</taxon>
        <taxon>Spathaspora</taxon>
    </lineage>
</organism>
<name>G3AQ58_SPAPN</name>
<dbReference type="Pfam" id="PF08240">
    <property type="entry name" value="ADH_N"/>
    <property type="match status" value="1"/>
</dbReference>
<accession>G3AQ58</accession>
<dbReference type="Gene3D" id="3.40.50.720">
    <property type="entry name" value="NAD(P)-binding Rossmann-like Domain"/>
    <property type="match status" value="1"/>
</dbReference>
<dbReference type="eggNOG" id="KOG1198">
    <property type="taxonomic scope" value="Eukaryota"/>
</dbReference>
<dbReference type="Gene3D" id="3.90.180.10">
    <property type="entry name" value="Medium-chain alcohol dehydrogenases, catalytic domain"/>
    <property type="match status" value="1"/>
</dbReference>
<dbReference type="InterPro" id="IPR020843">
    <property type="entry name" value="ER"/>
</dbReference>
<feature type="region of interest" description="Disordered" evidence="1">
    <location>
        <begin position="1"/>
        <end position="44"/>
    </location>
</feature>
<dbReference type="Proteomes" id="UP000000709">
    <property type="component" value="Unassembled WGS sequence"/>
</dbReference>
<dbReference type="KEGG" id="spaa:SPAPADRAFT_154511"/>
<dbReference type="Pfam" id="PF00107">
    <property type="entry name" value="ADH_zinc_N"/>
    <property type="match status" value="1"/>
</dbReference>
<dbReference type="SMART" id="SM00829">
    <property type="entry name" value="PKS_ER"/>
    <property type="match status" value="1"/>
</dbReference>
<keyword evidence="4" id="KW-1185">Reference proteome</keyword>
<dbReference type="GeneID" id="18870987"/>
<dbReference type="CDD" id="cd08249">
    <property type="entry name" value="enoyl_reductase_like"/>
    <property type="match status" value="1"/>
</dbReference>
<dbReference type="InterPro" id="IPR013149">
    <property type="entry name" value="ADH-like_C"/>
</dbReference>
<evidence type="ECO:0000313" key="4">
    <source>
        <dbReference type="Proteomes" id="UP000000709"/>
    </source>
</evidence>
<dbReference type="SUPFAM" id="SSF50129">
    <property type="entry name" value="GroES-like"/>
    <property type="match status" value="1"/>
</dbReference>
<feature type="compositionally biased region" description="Basic and acidic residues" evidence="1">
    <location>
        <begin position="7"/>
        <end position="16"/>
    </location>
</feature>
<evidence type="ECO:0000259" key="2">
    <source>
        <dbReference type="SMART" id="SM00829"/>
    </source>
</evidence>
<dbReference type="SUPFAM" id="SSF51735">
    <property type="entry name" value="NAD(P)-binding Rossmann-fold domains"/>
    <property type="match status" value="1"/>
</dbReference>
<dbReference type="InterPro" id="IPR013154">
    <property type="entry name" value="ADH-like_N"/>
</dbReference>
<evidence type="ECO:0000313" key="3">
    <source>
        <dbReference type="EMBL" id="EGW31404.1"/>
    </source>
</evidence>
<dbReference type="AlphaFoldDB" id="G3AQ58"/>
<dbReference type="GO" id="GO:0016651">
    <property type="term" value="F:oxidoreductase activity, acting on NAD(P)H"/>
    <property type="evidence" value="ECO:0007669"/>
    <property type="project" value="InterPro"/>
</dbReference>
<dbReference type="InterPro" id="IPR036291">
    <property type="entry name" value="NAD(P)-bd_dom_sf"/>
</dbReference>
<dbReference type="InParanoid" id="G3AQ58"/>
<dbReference type="RefSeq" id="XP_007376182.1">
    <property type="nucleotide sequence ID" value="XM_007376120.1"/>
</dbReference>
<dbReference type="EMBL" id="GL996503">
    <property type="protein sequence ID" value="EGW31404.1"/>
    <property type="molecule type" value="Genomic_DNA"/>
</dbReference>
<reference evidence="3 4" key="1">
    <citation type="journal article" date="2011" name="Proc. Natl. Acad. Sci. U.S.A.">
        <title>Comparative genomics of xylose-fermenting fungi for enhanced biofuel production.</title>
        <authorList>
            <person name="Wohlbach D.J."/>
            <person name="Kuo A."/>
            <person name="Sato T.K."/>
            <person name="Potts K.M."/>
            <person name="Salamov A.A."/>
            <person name="LaButti K.M."/>
            <person name="Sun H."/>
            <person name="Clum A."/>
            <person name="Pangilinan J.L."/>
            <person name="Lindquist E.A."/>
            <person name="Lucas S."/>
            <person name="Lapidus A."/>
            <person name="Jin M."/>
            <person name="Gunawan C."/>
            <person name="Balan V."/>
            <person name="Dale B.E."/>
            <person name="Jeffries T.W."/>
            <person name="Zinkel R."/>
            <person name="Barry K.W."/>
            <person name="Grigoriev I.V."/>
            <person name="Gasch A.P."/>
        </authorList>
    </citation>
    <scope>NUCLEOTIDE SEQUENCE [LARGE SCALE GENOMIC DNA]</scope>
    <source>
        <strain evidence="4">NRRL Y-27907 / 11-Y1</strain>
    </source>
</reference>
<dbReference type="OMA" id="IDWKGPA"/>
<gene>
    <name evidence="3" type="ORF">SPAPADRAFT_154511</name>
</gene>
<dbReference type="PANTHER" id="PTHR45348:SF2">
    <property type="entry name" value="ZINC-TYPE ALCOHOL DEHYDROGENASE-LIKE PROTEIN C2E1P3.01"/>
    <property type="match status" value="1"/>
</dbReference>
<sequence length="386" mass="42847">MVTYTEVSRKRERTDSDSELDPVTLRKIQKVGSEEPETESKDAPIILSRSQSVLSVTDLKEPLAIQSHPVPEISPNEILVHNRAIGLNPIDWKGKKYGFGIYHFPWINGRESSGKVVHVGSEVKNVKAGDDVIVSSTSYRDNRTSTFQEYTAIDSRLVWKLPKSLTYEEGATIGVGLVTAGIIFYNSFGFQLSEIPEQADGYLLIWGGATVVGIYLTQLAKLYGLKVISIASLDHKDYLVSLGADHVINRHLTEAQIVAKIKSIVGEEGIKYGVDCVSKQTSTIVLDILDQTKSSLSTEPAQFAGIVGVPKEHPESVEIKEVVIKRFHEDLKFGEQFITATSHFLNKRLIKPVRYRHYKGGLHIIDNALKDLENKGAKGEKYVVSI</sequence>
<dbReference type="InterPro" id="IPR011032">
    <property type="entry name" value="GroES-like_sf"/>
</dbReference>
<protein>
    <submittedName>
        <fullName evidence="3">Quinone oxidoreductase</fullName>
    </submittedName>
</protein>
<dbReference type="HOGENOM" id="CLU_026673_16_5_1"/>
<feature type="domain" description="Enoyl reductase (ER)" evidence="2">
    <location>
        <begin position="58"/>
        <end position="365"/>
    </location>
</feature>